<accession>A0ABR2RFA1</accession>
<evidence type="ECO:0000313" key="2">
    <source>
        <dbReference type="Proteomes" id="UP001396334"/>
    </source>
</evidence>
<comment type="caution">
    <text evidence="1">The sequence shown here is derived from an EMBL/GenBank/DDBJ whole genome shotgun (WGS) entry which is preliminary data.</text>
</comment>
<dbReference type="Proteomes" id="UP001396334">
    <property type="component" value="Unassembled WGS sequence"/>
</dbReference>
<sequence length="102" mass="11745">MSVSTGSSKKLKCRKLLKVFFFKKKEENTLNDEANDPLVVTKMIVRAMVNLESLDVIDEDNSCKPKPIDKIENVEIYPDMFDIDKNVIKNSLQVDQKARLVR</sequence>
<name>A0ABR2RFA1_9ROSI</name>
<gene>
    <name evidence="1" type="ORF">V6N11_044472</name>
</gene>
<keyword evidence="2" id="KW-1185">Reference proteome</keyword>
<reference evidence="1 2" key="1">
    <citation type="journal article" date="2024" name="G3 (Bethesda)">
        <title>Genome assembly of Hibiscus sabdariffa L. provides insights into metabolisms of medicinal natural products.</title>
        <authorList>
            <person name="Kim T."/>
        </authorList>
    </citation>
    <scope>NUCLEOTIDE SEQUENCE [LARGE SCALE GENOMIC DNA]</scope>
    <source>
        <strain evidence="1">TK-2024</strain>
        <tissue evidence="1">Old leaves</tissue>
    </source>
</reference>
<organism evidence="1 2">
    <name type="scientific">Hibiscus sabdariffa</name>
    <name type="common">roselle</name>
    <dbReference type="NCBI Taxonomy" id="183260"/>
    <lineage>
        <taxon>Eukaryota</taxon>
        <taxon>Viridiplantae</taxon>
        <taxon>Streptophyta</taxon>
        <taxon>Embryophyta</taxon>
        <taxon>Tracheophyta</taxon>
        <taxon>Spermatophyta</taxon>
        <taxon>Magnoliopsida</taxon>
        <taxon>eudicotyledons</taxon>
        <taxon>Gunneridae</taxon>
        <taxon>Pentapetalae</taxon>
        <taxon>rosids</taxon>
        <taxon>malvids</taxon>
        <taxon>Malvales</taxon>
        <taxon>Malvaceae</taxon>
        <taxon>Malvoideae</taxon>
        <taxon>Hibiscus</taxon>
    </lineage>
</organism>
<protein>
    <submittedName>
        <fullName evidence="1">Uncharacterized protein</fullName>
    </submittedName>
</protein>
<evidence type="ECO:0000313" key="1">
    <source>
        <dbReference type="EMBL" id="KAK9011626.1"/>
    </source>
</evidence>
<dbReference type="EMBL" id="JBBPBN010000023">
    <property type="protein sequence ID" value="KAK9011626.1"/>
    <property type="molecule type" value="Genomic_DNA"/>
</dbReference>
<proteinExistence type="predicted"/>